<evidence type="ECO:0000313" key="3">
    <source>
        <dbReference type="EMBL" id="GMT37056.1"/>
    </source>
</evidence>
<evidence type="ECO:0000256" key="1">
    <source>
        <dbReference type="SAM" id="Phobius"/>
    </source>
</evidence>
<reference evidence="2" key="1">
    <citation type="submission" date="2023-10" db="EMBL/GenBank/DDBJ databases">
        <title>Genome assembly of Pristionchus species.</title>
        <authorList>
            <person name="Yoshida K."/>
            <person name="Sommer R.J."/>
        </authorList>
    </citation>
    <scope>NUCLEOTIDE SEQUENCE</scope>
    <source>
        <strain evidence="2">RS5133</strain>
    </source>
</reference>
<proteinExistence type="predicted"/>
<dbReference type="AlphaFoldDB" id="A0AAV5UPT7"/>
<gene>
    <name evidence="3" type="ORF">PFISCL1PPCAC_28353</name>
    <name evidence="2" type="ORF">PFISCL1PPCAC_376</name>
</gene>
<dbReference type="Proteomes" id="UP001432322">
    <property type="component" value="Unassembled WGS sequence"/>
</dbReference>
<evidence type="ECO:0008006" key="5">
    <source>
        <dbReference type="Google" id="ProtNLM"/>
    </source>
</evidence>
<accession>A0AAV5UPT7</accession>
<sequence>SFSLFSLLSSGWRPLMISPSLVILLTFVIGIQTSTPRKFYNGWEQWEKNCNICKGFLREFFTEIGTDHSAVTVEEFRNHRKTVCSDDNNDCTRLNTLYEKEMVDKIKTTPIGNWDGICESLDVCPNRTQRSMYDTPEFPLLRLGEHSKKRFEAMVESQYRLEF</sequence>
<feature type="non-terminal residue" evidence="2">
    <location>
        <position position="1"/>
    </location>
</feature>
<organism evidence="2 4">
    <name type="scientific">Pristionchus fissidentatus</name>
    <dbReference type="NCBI Taxonomy" id="1538716"/>
    <lineage>
        <taxon>Eukaryota</taxon>
        <taxon>Metazoa</taxon>
        <taxon>Ecdysozoa</taxon>
        <taxon>Nematoda</taxon>
        <taxon>Chromadorea</taxon>
        <taxon>Rhabditida</taxon>
        <taxon>Rhabditina</taxon>
        <taxon>Diplogasteromorpha</taxon>
        <taxon>Diplogasteroidea</taxon>
        <taxon>Neodiplogasteridae</taxon>
        <taxon>Pristionchus</taxon>
    </lineage>
</organism>
<keyword evidence="4" id="KW-1185">Reference proteome</keyword>
<name>A0AAV5UPT7_9BILA</name>
<protein>
    <recommendedName>
        <fullName evidence="5">Saposin B-type domain-containing protein</fullName>
    </recommendedName>
</protein>
<feature type="transmembrane region" description="Helical" evidence="1">
    <location>
        <begin position="12"/>
        <end position="31"/>
    </location>
</feature>
<evidence type="ECO:0000313" key="4">
    <source>
        <dbReference type="Proteomes" id="UP001432322"/>
    </source>
</evidence>
<keyword evidence="1" id="KW-1133">Transmembrane helix</keyword>
<keyword evidence="1" id="KW-0472">Membrane</keyword>
<dbReference type="EMBL" id="BTSY01000001">
    <property type="protein sequence ID" value="GMT09079.1"/>
    <property type="molecule type" value="Genomic_DNA"/>
</dbReference>
<dbReference type="EMBL" id="BTSY01000030">
    <property type="protein sequence ID" value="GMT37056.1"/>
    <property type="molecule type" value="Genomic_DNA"/>
</dbReference>
<evidence type="ECO:0000313" key="2">
    <source>
        <dbReference type="EMBL" id="GMT09079.1"/>
    </source>
</evidence>
<comment type="caution">
    <text evidence="2">The sequence shown here is derived from an EMBL/GenBank/DDBJ whole genome shotgun (WGS) entry which is preliminary data.</text>
</comment>
<keyword evidence="1" id="KW-0812">Transmembrane</keyword>